<dbReference type="EC" id="4.1.2.25" evidence="8"/>
<evidence type="ECO:0000256" key="8">
    <source>
        <dbReference type="RuleBase" id="RU362079"/>
    </source>
</evidence>
<evidence type="ECO:0000256" key="3">
    <source>
        <dbReference type="ARBA" id="ARBA00005013"/>
    </source>
</evidence>
<evidence type="ECO:0000256" key="4">
    <source>
        <dbReference type="ARBA" id="ARBA00005708"/>
    </source>
</evidence>
<dbReference type="AlphaFoldDB" id="A0A6H1UHR1"/>
<evidence type="ECO:0000313" key="11">
    <source>
        <dbReference type="Proteomes" id="UP000501602"/>
    </source>
</evidence>
<dbReference type="Pfam" id="PF02152">
    <property type="entry name" value="FolB"/>
    <property type="match status" value="1"/>
</dbReference>
<dbReference type="PANTHER" id="PTHR42844">
    <property type="entry name" value="DIHYDRONEOPTERIN ALDOLASE 1-RELATED"/>
    <property type="match status" value="1"/>
</dbReference>
<keyword evidence="11" id="KW-1185">Reference proteome</keyword>
<reference evidence="10 11" key="1">
    <citation type="submission" date="2020-04" db="EMBL/GenBank/DDBJ databases">
        <title>Ferrimonas sp. S7 isolated from sea water.</title>
        <authorList>
            <person name="Bae S.S."/>
            <person name="Baek K."/>
        </authorList>
    </citation>
    <scope>NUCLEOTIDE SEQUENCE [LARGE SCALE GENOMIC DNA]</scope>
    <source>
        <strain evidence="10 11">S7</strain>
    </source>
</reference>
<dbReference type="NCBIfam" id="TIGR00525">
    <property type="entry name" value="folB"/>
    <property type="match status" value="1"/>
</dbReference>
<evidence type="ECO:0000256" key="7">
    <source>
        <dbReference type="ARBA" id="ARBA00023239"/>
    </source>
</evidence>
<dbReference type="KEGG" id="fes:HER31_13120"/>
<dbReference type="CDD" id="cd00534">
    <property type="entry name" value="DHNA_DHNTPE"/>
    <property type="match status" value="1"/>
</dbReference>
<keyword evidence="6" id="KW-0413">Isomerase</keyword>
<comment type="similarity">
    <text evidence="4 8">Belongs to the DHNA family.</text>
</comment>
<dbReference type="InterPro" id="IPR006156">
    <property type="entry name" value="Dihydroneopterin_aldolase"/>
</dbReference>
<dbReference type="PANTHER" id="PTHR42844:SF1">
    <property type="entry name" value="DIHYDRONEOPTERIN ALDOLASE 1-RELATED"/>
    <property type="match status" value="1"/>
</dbReference>
<accession>A0A6H1UHR1</accession>
<evidence type="ECO:0000256" key="6">
    <source>
        <dbReference type="ARBA" id="ARBA00023235"/>
    </source>
</evidence>
<dbReference type="RefSeq" id="WP_168661046.1">
    <property type="nucleotide sequence ID" value="NZ_CP051180.1"/>
</dbReference>
<evidence type="ECO:0000256" key="5">
    <source>
        <dbReference type="ARBA" id="ARBA00022909"/>
    </source>
</evidence>
<keyword evidence="5 8" id="KW-0289">Folate biosynthesis</keyword>
<dbReference type="Gene3D" id="3.30.1130.10">
    <property type="match status" value="1"/>
</dbReference>
<dbReference type="UniPathway" id="UPA00077">
    <property type="reaction ID" value="UER00154"/>
</dbReference>
<feature type="domain" description="Dihydroneopterin aldolase/epimerase" evidence="9">
    <location>
        <begin position="5"/>
        <end position="115"/>
    </location>
</feature>
<evidence type="ECO:0000256" key="1">
    <source>
        <dbReference type="ARBA" id="ARBA00000693"/>
    </source>
</evidence>
<dbReference type="Proteomes" id="UP000501602">
    <property type="component" value="Chromosome"/>
</dbReference>
<dbReference type="EMBL" id="CP051180">
    <property type="protein sequence ID" value="QIZ77756.1"/>
    <property type="molecule type" value="Genomic_DNA"/>
</dbReference>
<evidence type="ECO:0000313" key="10">
    <source>
        <dbReference type="EMBL" id="QIZ77756.1"/>
    </source>
</evidence>
<dbReference type="GO" id="GO:0046656">
    <property type="term" value="P:folic acid biosynthetic process"/>
    <property type="evidence" value="ECO:0007669"/>
    <property type="project" value="UniProtKB-UniRule"/>
</dbReference>
<dbReference type="FunFam" id="3.30.1130.10:FF:000002">
    <property type="entry name" value="7,8-dihydroneopterin aldolase"/>
    <property type="match status" value="1"/>
</dbReference>
<comment type="function">
    <text evidence="8">Catalyzes the conversion of 7,8-dihydroneopterin to 6-hydroxymethyl-7,8-dihydropterin.</text>
</comment>
<dbReference type="NCBIfam" id="TIGR00526">
    <property type="entry name" value="folB_dom"/>
    <property type="match status" value="1"/>
</dbReference>
<dbReference type="GO" id="GO:0005737">
    <property type="term" value="C:cytoplasm"/>
    <property type="evidence" value="ECO:0007669"/>
    <property type="project" value="TreeGrafter"/>
</dbReference>
<dbReference type="InterPro" id="IPR006157">
    <property type="entry name" value="FolB_dom"/>
</dbReference>
<dbReference type="GO" id="GO:0046654">
    <property type="term" value="P:tetrahydrofolate biosynthetic process"/>
    <property type="evidence" value="ECO:0007669"/>
    <property type="project" value="UniProtKB-UniRule"/>
</dbReference>
<name>A0A6H1UHR1_9GAMM</name>
<comment type="catalytic activity">
    <reaction evidence="1">
        <text>7,8-dihydroneopterin = 7,8-dihydromonapterin</text>
        <dbReference type="Rhea" id="RHEA:45328"/>
        <dbReference type="ChEBI" id="CHEBI:17001"/>
        <dbReference type="ChEBI" id="CHEBI:71175"/>
        <dbReference type="EC" id="5.1.99.8"/>
    </reaction>
</comment>
<gene>
    <name evidence="10" type="primary">folB</name>
    <name evidence="10" type="ORF">HER31_13120</name>
</gene>
<dbReference type="GO" id="GO:0004150">
    <property type="term" value="F:dihydroneopterin aldolase activity"/>
    <property type="evidence" value="ECO:0007669"/>
    <property type="project" value="UniProtKB-UniRule"/>
</dbReference>
<dbReference type="InterPro" id="IPR043133">
    <property type="entry name" value="GTP-CH-I_C/QueF"/>
</dbReference>
<comment type="pathway">
    <text evidence="3 8">Cofactor biosynthesis; tetrahydrofolate biosynthesis; 2-amino-4-hydroxy-6-hydroxymethyl-7,8-dihydropteridine diphosphate from 7,8-dihydroneopterin triphosphate: step 3/4.</text>
</comment>
<proteinExistence type="inferred from homology"/>
<evidence type="ECO:0000259" key="9">
    <source>
        <dbReference type="SMART" id="SM00905"/>
    </source>
</evidence>
<comment type="catalytic activity">
    <reaction evidence="2 8">
        <text>7,8-dihydroneopterin = 6-hydroxymethyl-7,8-dihydropterin + glycolaldehyde</text>
        <dbReference type="Rhea" id="RHEA:10540"/>
        <dbReference type="ChEBI" id="CHEBI:17001"/>
        <dbReference type="ChEBI" id="CHEBI:17071"/>
        <dbReference type="ChEBI" id="CHEBI:44841"/>
        <dbReference type="EC" id="4.1.2.25"/>
    </reaction>
</comment>
<evidence type="ECO:0000256" key="2">
    <source>
        <dbReference type="ARBA" id="ARBA00001353"/>
    </source>
</evidence>
<keyword evidence="7 8" id="KW-0456">Lyase</keyword>
<protein>
    <recommendedName>
        <fullName evidence="8">7,8-dihydroneopterin aldolase</fullName>
        <ecNumber evidence="8">4.1.2.25</ecNumber>
    </recommendedName>
</protein>
<dbReference type="SUPFAM" id="SSF55620">
    <property type="entry name" value="Tetrahydrobiopterin biosynthesis enzymes-like"/>
    <property type="match status" value="1"/>
</dbReference>
<dbReference type="GO" id="GO:0016853">
    <property type="term" value="F:isomerase activity"/>
    <property type="evidence" value="ECO:0007669"/>
    <property type="project" value="UniProtKB-KW"/>
</dbReference>
<organism evidence="10 11">
    <name type="scientific">Ferrimonas lipolytica</name>
    <dbReference type="NCBI Taxonomy" id="2724191"/>
    <lineage>
        <taxon>Bacteria</taxon>
        <taxon>Pseudomonadati</taxon>
        <taxon>Pseudomonadota</taxon>
        <taxon>Gammaproteobacteria</taxon>
        <taxon>Alteromonadales</taxon>
        <taxon>Ferrimonadaceae</taxon>
        <taxon>Ferrimonas</taxon>
    </lineage>
</organism>
<dbReference type="SMART" id="SM00905">
    <property type="entry name" value="FolB"/>
    <property type="match status" value="1"/>
</dbReference>
<sequence length="118" mass="13035">MTDTVFIKALDCQAVIGVFDWEKQIRQQLLLDLTIGWNNRPAAATDDYQHALCYDTVAKQVTALVQDQPHELVETVAEKVAALILTEFNAPWVRVTVNKPGAVANASTVGVEIERSRA</sequence>